<keyword evidence="3" id="KW-1185">Reference proteome</keyword>
<dbReference type="PANTHER" id="PTHR33112">
    <property type="entry name" value="DOMAIN PROTEIN, PUTATIVE-RELATED"/>
    <property type="match status" value="1"/>
</dbReference>
<reference evidence="2" key="1">
    <citation type="submission" date="2021-02" db="EMBL/GenBank/DDBJ databases">
        <title>Genome sequence Cadophora malorum strain M34.</title>
        <authorList>
            <person name="Stefanovic E."/>
            <person name="Vu D."/>
            <person name="Scully C."/>
            <person name="Dijksterhuis J."/>
            <person name="Roader J."/>
            <person name="Houbraken J."/>
        </authorList>
    </citation>
    <scope>NUCLEOTIDE SEQUENCE</scope>
    <source>
        <strain evidence="2">M34</strain>
    </source>
</reference>
<dbReference type="OrthoDB" id="5125733at2759"/>
<dbReference type="Pfam" id="PF06985">
    <property type="entry name" value="HET"/>
    <property type="match status" value="1"/>
</dbReference>
<dbReference type="PANTHER" id="PTHR33112:SF16">
    <property type="entry name" value="HETEROKARYON INCOMPATIBILITY DOMAIN-CONTAINING PROTEIN"/>
    <property type="match status" value="1"/>
</dbReference>
<protein>
    <recommendedName>
        <fullName evidence="1">Heterokaryon incompatibility domain-containing protein</fullName>
    </recommendedName>
</protein>
<dbReference type="InterPro" id="IPR010730">
    <property type="entry name" value="HET"/>
</dbReference>
<name>A0A8H7TFJ0_9HELO</name>
<sequence length="620" mass="69458">MSKPPVRDNTYDEERRPPNLCHFCQDIIDHCPEGGGYLKKLRFEHYPTSHALAASATSGCSLCIHLTRSEKDGDEWDDAIGLEVGTAILETTRGARPTDGEYFGDSRLILSILRPGKHAIISMLPTFLPPSTCTYPRLEIASTESSLPICKTWLDRCQMLHEGCGLDICPEYATLSHCWGSLSFLTLNKNNINEFQKEVPVQALTKTFQDAIRITSYIGLQYLWIDSLCIIQDDVDDWNRESPLMSDVYGGSTINIAASSAPDGSYGCFFDRHLFWGQQIQNDYYNGSSSPRTVYYQCIPDDFEEYLLAQPLFKRAWVLQERLLSKRTLHFTQNQVFWECEGSFCCETFPDRIPSRFEDAVSRLGIQHISSDVGWSTLVNNYSACNLTLPRDKLAAISGLARLVQHARKDEYIVGMWKEKLLSQLRWDVEAGKGQRITPYVAPTWSWASINGTIDFPSLDHDKHLHVEVRAVDVEYGTNDSFGQVTGANLRLKCQSITKATVSLPFSKPHEIIELPKTSELPVRLNARLDVAGGTEVGDGLLYLLGLPGRLGSQVTGLILKATGKEKGQYRRIGSFFSLGYQLPFVQQAFGNPAILVSEADCVRTECLEDGSKIYVIDIA</sequence>
<dbReference type="Proteomes" id="UP000664132">
    <property type="component" value="Unassembled WGS sequence"/>
</dbReference>
<organism evidence="2 3">
    <name type="scientific">Cadophora malorum</name>
    <dbReference type="NCBI Taxonomy" id="108018"/>
    <lineage>
        <taxon>Eukaryota</taxon>
        <taxon>Fungi</taxon>
        <taxon>Dikarya</taxon>
        <taxon>Ascomycota</taxon>
        <taxon>Pezizomycotina</taxon>
        <taxon>Leotiomycetes</taxon>
        <taxon>Helotiales</taxon>
        <taxon>Ploettnerulaceae</taxon>
        <taxon>Cadophora</taxon>
    </lineage>
</organism>
<proteinExistence type="predicted"/>
<evidence type="ECO:0000313" key="2">
    <source>
        <dbReference type="EMBL" id="KAG4417863.1"/>
    </source>
</evidence>
<dbReference type="AlphaFoldDB" id="A0A8H7TFJ0"/>
<comment type="caution">
    <text evidence="2">The sequence shown here is derived from an EMBL/GenBank/DDBJ whole genome shotgun (WGS) entry which is preliminary data.</text>
</comment>
<evidence type="ECO:0000313" key="3">
    <source>
        <dbReference type="Proteomes" id="UP000664132"/>
    </source>
</evidence>
<accession>A0A8H7TFJ0</accession>
<feature type="domain" description="Heterokaryon incompatibility" evidence="1">
    <location>
        <begin position="172"/>
        <end position="321"/>
    </location>
</feature>
<evidence type="ECO:0000259" key="1">
    <source>
        <dbReference type="Pfam" id="PF06985"/>
    </source>
</evidence>
<gene>
    <name evidence="2" type="ORF">IFR04_009000</name>
</gene>
<dbReference type="EMBL" id="JAFJYH010000143">
    <property type="protein sequence ID" value="KAG4417863.1"/>
    <property type="molecule type" value="Genomic_DNA"/>
</dbReference>